<keyword evidence="5" id="KW-1185">Reference proteome</keyword>
<dbReference type="PANTHER" id="PTHR35841">
    <property type="entry name" value="PHOSPHONATES-BINDING PERIPLASMIC PROTEIN"/>
    <property type="match status" value="1"/>
</dbReference>
<evidence type="ECO:0000256" key="3">
    <source>
        <dbReference type="SAM" id="SignalP"/>
    </source>
</evidence>
<dbReference type="SUPFAM" id="SSF53850">
    <property type="entry name" value="Periplasmic binding protein-like II"/>
    <property type="match status" value="1"/>
</dbReference>
<dbReference type="PANTHER" id="PTHR35841:SF1">
    <property type="entry name" value="PHOSPHONATES-BINDING PERIPLASMIC PROTEIN"/>
    <property type="match status" value="1"/>
</dbReference>
<dbReference type="InterPro" id="IPR005770">
    <property type="entry name" value="PhnD"/>
</dbReference>
<dbReference type="KEGG" id="naci:NUH88_03465"/>
<dbReference type="Proteomes" id="UP001060336">
    <property type="component" value="Chromosome"/>
</dbReference>
<dbReference type="Gene3D" id="3.40.190.10">
    <property type="entry name" value="Periplasmic binding protein-like II"/>
    <property type="match status" value="2"/>
</dbReference>
<name>A0A9J7ASV9_9PROT</name>
<dbReference type="GO" id="GO:0055085">
    <property type="term" value="P:transmembrane transport"/>
    <property type="evidence" value="ECO:0007669"/>
    <property type="project" value="InterPro"/>
</dbReference>
<keyword evidence="2 3" id="KW-0732">Signal</keyword>
<comment type="similarity">
    <text evidence="1">Belongs to the phosphate/phosphite/phosphonate binding protein family.</text>
</comment>
<evidence type="ECO:0000256" key="1">
    <source>
        <dbReference type="ARBA" id="ARBA00007162"/>
    </source>
</evidence>
<dbReference type="Gene3D" id="1.20.58.90">
    <property type="match status" value="1"/>
</dbReference>
<dbReference type="NCBIfam" id="TIGR03431">
    <property type="entry name" value="PhnD"/>
    <property type="match status" value="1"/>
</dbReference>
<dbReference type="NCBIfam" id="TIGR01098">
    <property type="entry name" value="3A0109s03R"/>
    <property type="match status" value="1"/>
</dbReference>
<reference evidence="4" key="1">
    <citation type="submission" date="2022-08" db="EMBL/GenBank/DDBJ databases">
        <title>Nisaea acidiphila sp. nov., isolated from a marine algal debris and emended description of the genus Nisaea Urios et al. 2008.</title>
        <authorList>
            <person name="Kwon K."/>
        </authorList>
    </citation>
    <scope>NUCLEOTIDE SEQUENCE</scope>
    <source>
        <strain evidence="4">MEBiC11861</strain>
    </source>
</reference>
<proteinExistence type="inferred from homology"/>
<dbReference type="AlphaFoldDB" id="A0A9J7ASV9"/>
<sequence>MTIMTRLTAAAVLATGLATSALPALADREDPKEINFGIIATESSSAQREKWGPLLKALEDKLGMPVKPFFASDYAGVIEAMRFDKVDIAWYGNKSAMVAVDRAGAEIFAQTTKGKGGNGYHSVMVVHKDSPLTYEDVMKCGKTLNFGLGDPNSTSGFLVPSTFIFAKEGVNPKDCFKTVRNANHETNLISVATKQVDAAVASSTGMYSRLKKAKPELFAELKEIWRSPLIASDPMAWRPELNEDLKAKIVYFFMTYGRHGTDAEVANARETLAVIDMGPFVPSSNAQLWPFYEMDQIRQRMSIEGDATMSKGEKKEKIAAIDKKIAEIRAAAAARPRK</sequence>
<evidence type="ECO:0000256" key="2">
    <source>
        <dbReference type="ARBA" id="ARBA00022729"/>
    </source>
</evidence>
<dbReference type="GO" id="GO:0015716">
    <property type="term" value="P:organic phosphonate transport"/>
    <property type="evidence" value="ECO:0007669"/>
    <property type="project" value="InterPro"/>
</dbReference>
<feature type="signal peptide" evidence="3">
    <location>
        <begin position="1"/>
        <end position="26"/>
    </location>
</feature>
<organism evidence="4 5">
    <name type="scientific">Nisaea acidiphila</name>
    <dbReference type="NCBI Taxonomy" id="1862145"/>
    <lineage>
        <taxon>Bacteria</taxon>
        <taxon>Pseudomonadati</taxon>
        <taxon>Pseudomonadota</taxon>
        <taxon>Alphaproteobacteria</taxon>
        <taxon>Rhodospirillales</taxon>
        <taxon>Thalassobaculaceae</taxon>
        <taxon>Nisaea</taxon>
    </lineage>
</organism>
<accession>A0A9J7ASV9</accession>
<dbReference type="EMBL" id="CP102480">
    <property type="protein sequence ID" value="UUX50763.1"/>
    <property type="molecule type" value="Genomic_DNA"/>
</dbReference>
<dbReference type="InterPro" id="IPR017797">
    <property type="entry name" value="Phosphnate-bd"/>
</dbReference>
<dbReference type="GO" id="GO:0043190">
    <property type="term" value="C:ATP-binding cassette (ABC) transporter complex"/>
    <property type="evidence" value="ECO:0007669"/>
    <property type="project" value="InterPro"/>
</dbReference>
<dbReference type="RefSeq" id="WP_257769990.1">
    <property type="nucleotide sequence ID" value="NZ_CP102480.1"/>
</dbReference>
<dbReference type="Pfam" id="PF12974">
    <property type="entry name" value="Phosphonate-bd"/>
    <property type="match status" value="1"/>
</dbReference>
<gene>
    <name evidence="4" type="primary">phnD</name>
    <name evidence="4" type="ORF">NUH88_03465</name>
</gene>
<feature type="chain" id="PRO_5039953275" evidence="3">
    <location>
        <begin position="27"/>
        <end position="338"/>
    </location>
</feature>
<evidence type="ECO:0000313" key="5">
    <source>
        <dbReference type="Proteomes" id="UP001060336"/>
    </source>
</evidence>
<evidence type="ECO:0000313" key="4">
    <source>
        <dbReference type="EMBL" id="UUX50763.1"/>
    </source>
</evidence>
<protein>
    <submittedName>
        <fullName evidence="4">Phosphonate ABC transporter substrate-binding protein</fullName>
    </submittedName>
</protein>